<dbReference type="Gene3D" id="3.40.630.30">
    <property type="match status" value="1"/>
</dbReference>
<accession>A0A318SY94</accession>
<gene>
    <name evidence="2" type="ORF">C7477_1256</name>
</gene>
<reference evidence="2 3" key="1">
    <citation type="submission" date="2018-06" db="EMBL/GenBank/DDBJ databases">
        <title>Genomic Encyclopedia of Type Strains, Phase III (KMG-III): the genomes of soil and plant-associated and newly described type strains.</title>
        <authorList>
            <person name="Whitman W."/>
        </authorList>
    </citation>
    <scope>NUCLEOTIDE SEQUENCE [LARGE SCALE GENOMIC DNA]</scope>
    <source>
        <strain evidence="2 3">ORS 1419</strain>
    </source>
</reference>
<dbReference type="PROSITE" id="PS51186">
    <property type="entry name" value="GNAT"/>
    <property type="match status" value="1"/>
</dbReference>
<dbReference type="Proteomes" id="UP000247454">
    <property type="component" value="Unassembled WGS sequence"/>
</dbReference>
<evidence type="ECO:0000313" key="2">
    <source>
        <dbReference type="EMBL" id="PYE86413.1"/>
    </source>
</evidence>
<dbReference type="GO" id="GO:0016747">
    <property type="term" value="F:acyltransferase activity, transferring groups other than amino-acyl groups"/>
    <property type="evidence" value="ECO:0007669"/>
    <property type="project" value="InterPro"/>
</dbReference>
<proteinExistence type="predicted"/>
<evidence type="ECO:0000259" key="1">
    <source>
        <dbReference type="PROSITE" id="PS51186"/>
    </source>
</evidence>
<protein>
    <submittedName>
        <fullName evidence="2">Acetyltransferase (GNAT) family protein</fullName>
    </submittedName>
</protein>
<dbReference type="SUPFAM" id="SSF55729">
    <property type="entry name" value="Acyl-CoA N-acyltransferases (Nat)"/>
    <property type="match status" value="1"/>
</dbReference>
<organism evidence="2 3">
    <name type="scientific">Phyllobacterium leguminum</name>
    <dbReference type="NCBI Taxonomy" id="314237"/>
    <lineage>
        <taxon>Bacteria</taxon>
        <taxon>Pseudomonadati</taxon>
        <taxon>Pseudomonadota</taxon>
        <taxon>Alphaproteobacteria</taxon>
        <taxon>Hyphomicrobiales</taxon>
        <taxon>Phyllobacteriaceae</taxon>
        <taxon>Phyllobacterium</taxon>
    </lineage>
</organism>
<feature type="domain" description="N-acetyltransferase" evidence="1">
    <location>
        <begin position="5"/>
        <end position="151"/>
    </location>
</feature>
<dbReference type="CDD" id="cd04301">
    <property type="entry name" value="NAT_SF"/>
    <property type="match status" value="1"/>
</dbReference>
<dbReference type="OrthoDB" id="8114677at2"/>
<keyword evidence="2" id="KW-0808">Transferase</keyword>
<dbReference type="InterPro" id="IPR016181">
    <property type="entry name" value="Acyl_CoA_acyltransferase"/>
</dbReference>
<dbReference type="RefSeq" id="WP_110754082.1">
    <property type="nucleotide sequence ID" value="NZ_QJTF01000025.1"/>
</dbReference>
<keyword evidence="3" id="KW-1185">Reference proteome</keyword>
<dbReference type="InterPro" id="IPR000182">
    <property type="entry name" value="GNAT_dom"/>
</dbReference>
<comment type="caution">
    <text evidence="2">The sequence shown here is derived from an EMBL/GenBank/DDBJ whole genome shotgun (WGS) entry which is preliminary data.</text>
</comment>
<dbReference type="AlphaFoldDB" id="A0A318SY94"/>
<sequence length="152" mass="17393">MNHFYELRPVMSAEDWRRLHEIRRTVLFRPGRQSVAYDENHPDDRAADNVPYLLHLDDRRIGVVRLDFRGEIAIVRLVAIAADEQGKGHGRQLDALVATEAKRRGVKSLHVNAAPEAVGYYEKMGWKRAGWDPDELTGIARNCTQMTKQMDG</sequence>
<dbReference type="EMBL" id="QJTF01000025">
    <property type="protein sequence ID" value="PYE86413.1"/>
    <property type="molecule type" value="Genomic_DNA"/>
</dbReference>
<evidence type="ECO:0000313" key="3">
    <source>
        <dbReference type="Proteomes" id="UP000247454"/>
    </source>
</evidence>
<name>A0A318SY94_9HYPH</name>
<dbReference type="Pfam" id="PF13673">
    <property type="entry name" value="Acetyltransf_10"/>
    <property type="match status" value="1"/>
</dbReference>